<comment type="caution">
    <text evidence="6">The sequence shown here is derived from an EMBL/GenBank/DDBJ whole genome shotgun (WGS) entry which is preliminary data.</text>
</comment>
<dbReference type="Proteomes" id="UP000434604">
    <property type="component" value="Unassembled WGS sequence"/>
</dbReference>
<accession>A0A1Y4VSA4</accession>
<reference evidence="6" key="2">
    <citation type="journal article" date="2018" name="BMC Genomics">
        <title>Whole genome sequencing and function prediction of 133 gut anaerobes isolated from chicken caecum in pure cultures.</title>
        <authorList>
            <person name="Medvecky M."/>
            <person name="Cejkova D."/>
            <person name="Polansky O."/>
            <person name="Karasova D."/>
            <person name="Kubasova T."/>
            <person name="Cizek A."/>
            <person name="Rychlik I."/>
        </authorList>
    </citation>
    <scope>NUCLEOTIDE SEQUENCE</scope>
    <source>
        <strain evidence="6">An109</strain>
    </source>
</reference>
<evidence type="ECO:0000313" key="9">
    <source>
        <dbReference type="Proteomes" id="UP000284417"/>
    </source>
</evidence>
<dbReference type="InterPro" id="IPR001173">
    <property type="entry name" value="Glyco_trans_2-like"/>
</dbReference>
<dbReference type="PANTHER" id="PTHR22916:SF51">
    <property type="entry name" value="GLYCOSYLTRANSFERASE EPSH-RELATED"/>
    <property type="match status" value="1"/>
</dbReference>
<reference evidence="7 9" key="3">
    <citation type="submission" date="2018-08" db="EMBL/GenBank/DDBJ databases">
        <title>A genome reference for cultivated species of the human gut microbiota.</title>
        <authorList>
            <person name="Zou Y."/>
            <person name="Xue W."/>
            <person name="Luo G."/>
        </authorList>
    </citation>
    <scope>NUCLEOTIDE SEQUENCE [LARGE SCALE GENOMIC DNA]</scope>
    <source>
        <strain evidence="7 9">AF39-6AC</strain>
    </source>
</reference>
<dbReference type="EMBL" id="NFLW01000005">
    <property type="protein sequence ID" value="OUQ73010.1"/>
    <property type="molecule type" value="Genomic_DNA"/>
</dbReference>
<dbReference type="GO" id="GO:0016758">
    <property type="term" value="F:hexosyltransferase activity"/>
    <property type="evidence" value="ECO:0007669"/>
    <property type="project" value="UniProtKB-ARBA"/>
</dbReference>
<dbReference type="Proteomes" id="UP000474077">
    <property type="component" value="Unassembled WGS sequence"/>
</dbReference>
<dbReference type="EMBL" id="WDED01000004">
    <property type="protein sequence ID" value="KAB6149473.1"/>
    <property type="molecule type" value="Genomic_DNA"/>
</dbReference>
<dbReference type="EMBL" id="WDER01000001">
    <property type="protein sequence ID" value="KAB6087046.1"/>
    <property type="molecule type" value="Genomic_DNA"/>
</dbReference>
<evidence type="ECO:0000259" key="3">
    <source>
        <dbReference type="Pfam" id="PF00535"/>
    </source>
</evidence>
<dbReference type="RefSeq" id="WP_083444148.1">
    <property type="nucleotide sequence ID" value="NZ_AP031409.1"/>
</dbReference>
<protein>
    <submittedName>
        <fullName evidence="4">Glycosyltransferase family 2 protein</fullName>
    </submittedName>
</protein>
<dbReference type="Proteomes" id="UP000284417">
    <property type="component" value="Unassembled WGS sequence"/>
</dbReference>
<reference evidence="10 11" key="4">
    <citation type="journal article" date="2019" name="Nat. Med.">
        <title>A library of human gut bacterial isolates paired with longitudinal multiomics data enables mechanistic microbiome research.</title>
        <authorList>
            <person name="Poyet M."/>
            <person name="Groussin M."/>
            <person name="Gibbons S.M."/>
            <person name="Avila-Pacheco J."/>
            <person name="Jiang X."/>
            <person name="Kearney S.M."/>
            <person name="Perrotta A.R."/>
            <person name="Berdy B."/>
            <person name="Zhao S."/>
            <person name="Lieberman T.D."/>
            <person name="Swanson P.K."/>
            <person name="Smith M."/>
            <person name="Roesemann S."/>
            <person name="Alexander J.E."/>
            <person name="Rich S.A."/>
            <person name="Livny J."/>
            <person name="Vlamakis H."/>
            <person name="Clish C."/>
            <person name="Bullock K."/>
            <person name="Deik A."/>
            <person name="Scott J."/>
            <person name="Pierce K.A."/>
            <person name="Xavier R.J."/>
            <person name="Alm E.J."/>
        </authorList>
    </citation>
    <scope>NUCLEOTIDE SEQUENCE [LARGE SCALE GENOMIC DNA]</scope>
    <source>
        <strain evidence="5 10">BIOML-A58</strain>
        <strain evidence="4 11">BIOML-A73</strain>
    </source>
</reference>
<keyword evidence="1" id="KW-0328">Glycosyltransferase</keyword>
<name>A0A1Y4VSA4_9BACE</name>
<gene>
    <name evidence="6" type="ORF">B5E52_03980</name>
    <name evidence="7" type="ORF">DW042_05550</name>
    <name evidence="5" type="ORF">GA398_04350</name>
    <name evidence="4" type="ORF">GA560_00020</name>
</gene>
<evidence type="ECO:0000313" key="11">
    <source>
        <dbReference type="Proteomes" id="UP000474077"/>
    </source>
</evidence>
<evidence type="ECO:0000313" key="10">
    <source>
        <dbReference type="Proteomes" id="UP000434604"/>
    </source>
</evidence>
<dbReference type="SUPFAM" id="SSF53448">
    <property type="entry name" value="Nucleotide-diphospho-sugar transferases"/>
    <property type="match status" value="1"/>
</dbReference>
<dbReference type="EMBL" id="QROC01000006">
    <property type="protein sequence ID" value="RHK99786.1"/>
    <property type="molecule type" value="Genomic_DNA"/>
</dbReference>
<evidence type="ECO:0000313" key="4">
    <source>
        <dbReference type="EMBL" id="KAB6087046.1"/>
    </source>
</evidence>
<keyword evidence="2 4" id="KW-0808">Transferase</keyword>
<dbReference type="PANTHER" id="PTHR22916">
    <property type="entry name" value="GLYCOSYLTRANSFERASE"/>
    <property type="match status" value="1"/>
</dbReference>
<dbReference type="Gene3D" id="3.90.550.10">
    <property type="entry name" value="Spore Coat Polysaccharide Biosynthesis Protein SpsA, Chain A"/>
    <property type="match status" value="1"/>
</dbReference>
<organism evidence="6 8">
    <name type="scientific">Bacteroides xylanisolvens</name>
    <dbReference type="NCBI Taxonomy" id="371601"/>
    <lineage>
        <taxon>Bacteria</taxon>
        <taxon>Pseudomonadati</taxon>
        <taxon>Bacteroidota</taxon>
        <taxon>Bacteroidia</taxon>
        <taxon>Bacteroidales</taxon>
        <taxon>Bacteroidaceae</taxon>
        <taxon>Bacteroides</taxon>
    </lineage>
</organism>
<evidence type="ECO:0000313" key="7">
    <source>
        <dbReference type="EMBL" id="RHK99786.1"/>
    </source>
</evidence>
<dbReference type="Proteomes" id="UP000196036">
    <property type="component" value="Unassembled WGS sequence"/>
</dbReference>
<sequence>MKPLISIIIPVYNVAPFIKSCLHSVLNQTYKNIEIIIINDKTTDESISIIKDVLQKEAPSVPIKIIEHAENKGLSSARNTGIKNSRGEYLYFLDSDDEISTDCIETLSNRAKISCADIVIGDYIVQGSSDFFPPLELGTSIIKGNSKIIQAYMQEKFYVMAWNKLVRKEFIVKNNLYFKNNLIHEDCLWSFQCACKAEIIDIIKHTTYIYKIQKKSITSTLTFEKDFQMYKIILTEITNYANGLHLLNNKDVFSFIEEEKLRLLRKCIYAEHTDYIPTLYTLIRLLPHAKHYKILYWELFNVRNLIRDAHYFFSPRLAESYYKSVPEMQNKYSPKKRKAIGFYKHFIKLLICDIRNK</sequence>
<proteinExistence type="predicted"/>
<dbReference type="InterPro" id="IPR029044">
    <property type="entry name" value="Nucleotide-diphossugar_trans"/>
</dbReference>
<evidence type="ECO:0000256" key="1">
    <source>
        <dbReference type="ARBA" id="ARBA00022676"/>
    </source>
</evidence>
<reference evidence="8" key="1">
    <citation type="submission" date="2017-04" db="EMBL/GenBank/DDBJ databases">
        <title>Function of individual gut microbiota members based on whole genome sequencing of pure cultures obtained from chicken caecum.</title>
        <authorList>
            <person name="Medvecky M."/>
            <person name="Cejkova D."/>
            <person name="Polansky O."/>
            <person name="Karasova D."/>
            <person name="Kubasova T."/>
            <person name="Cizek A."/>
            <person name="Rychlik I."/>
        </authorList>
    </citation>
    <scope>NUCLEOTIDE SEQUENCE [LARGE SCALE GENOMIC DNA]</scope>
    <source>
        <strain evidence="8">An109</strain>
    </source>
</reference>
<dbReference type="AlphaFoldDB" id="A0A1Y4VSA4"/>
<evidence type="ECO:0000256" key="2">
    <source>
        <dbReference type="ARBA" id="ARBA00022679"/>
    </source>
</evidence>
<evidence type="ECO:0000313" key="6">
    <source>
        <dbReference type="EMBL" id="OUQ73010.1"/>
    </source>
</evidence>
<dbReference type="Pfam" id="PF00535">
    <property type="entry name" value="Glycos_transf_2"/>
    <property type="match status" value="1"/>
</dbReference>
<evidence type="ECO:0000313" key="5">
    <source>
        <dbReference type="EMBL" id="KAB6149473.1"/>
    </source>
</evidence>
<dbReference type="CDD" id="cd00761">
    <property type="entry name" value="Glyco_tranf_GTA_type"/>
    <property type="match status" value="1"/>
</dbReference>
<evidence type="ECO:0000313" key="8">
    <source>
        <dbReference type="Proteomes" id="UP000196036"/>
    </source>
</evidence>
<feature type="domain" description="Glycosyltransferase 2-like" evidence="3">
    <location>
        <begin position="6"/>
        <end position="170"/>
    </location>
</feature>